<organism evidence="1 2">
    <name type="scientific">Heyndrickxia sporothermodurans</name>
    <dbReference type="NCBI Taxonomy" id="46224"/>
    <lineage>
        <taxon>Bacteria</taxon>
        <taxon>Bacillati</taxon>
        <taxon>Bacillota</taxon>
        <taxon>Bacilli</taxon>
        <taxon>Bacillales</taxon>
        <taxon>Bacillaceae</taxon>
        <taxon>Heyndrickxia</taxon>
    </lineage>
</organism>
<dbReference type="PATRIC" id="fig|46224.3.peg.3967"/>
<dbReference type="Proteomes" id="UP000075666">
    <property type="component" value="Unassembled WGS sequence"/>
</dbReference>
<comment type="caution">
    <text evidence="1">The sequence shown here is derived from an EMBL/GenBank/DDBJ whole genome shotgun (WGS) entry which is preliminary data.</text>
</comment>
<evidence type="ECO:0000313" key="2">
    <source>
        <dbReference type="Proteomes" id="UP000075666"/>
    </source>
</evidence>
<proteinExistence type="predicted"/>
<dbReference type="OrthoDB" id="2990803at2"/>
<gene>
    <name evidence="1" type="ORF">B4102_2157</name>
</gene>
<evidence type="ECO:0008006" key="3">
    <source>
        <dbReference type="Google" id="ProtNLM"/>
    </source>
</evidence>
<name>A0A150LHE1_9BACI</name>
<accession>A0A150LHE1</accession>
<sequence>MFNHDCGHVSFSDGQHRTCIAKKIGVNSLVVSSFKTNQGYDCRVCYLKNEYNQLSFIQKVWKRMKTDKREDAIQKEFIDDDLSGSFLKGNNMKRN</sequence>
<dbReference type="AlphaFoldDB" id="A0A150LHE1"/>
<dbReference type="RefSeq" id="WP_084347355.1">
    <property type="nucleotide sequence ID" value="NZ_LQYN01000006.1"/>
</dbReference>
<dbReference type="EMBL" id="LQYN01000006">
    <property type="protein sequence ID" value="KYD11429.1"/>
    <property type="molecule type" value="Genomic_DNA"/>
</dbReference>
<keyword evidence="2" id="KW-1185">Reference proteome</keyword>
<protein>
    <recommendedName>
        <fullName evidence="3">ParB/Sulfiredoxin domain-containing protein</fullName>
    </recommendedName>
</protein>
<dbReference type="STRING" id="46224.B4102_2157"/>
<reference evidence="1 2" key="1">
    <citation type="submission" date="2016-01" db="EMBL/GenBank/DDBJ databases">
        <title>Genome Sequences of Twelve Sporeforming Bacillus Species Isolated from Foods.</title>
        <authorList>
            <person name="Berendsen E.M."/>
            <person name="Wells-Bennik M.H."/>
            <person name="Krawcyk A.O."/>
            <person name="De Jong A."/>
            <person name="Holsappel S."/>
            <person name="Eijlander R.T."/>
            <person name="Kuipers O.P."/>
        </authorList>
    </citation>
    <scope>NUCLEOTIDE SEQUENCE [LARGE SCALE GENOMIC DNA]</scope>
    <source>
        <strain evidence="1 2">B4102</strain>
    </source>
</reference>
<evidence type="ECO:0000313" key="1">
    <source>
        <dbReference type="EMBL" id="KYD11429.1"/>
    </source>
</evidence>